<dbReference type="PANTHER" id="PTHR20855">
    <property type="entry name" value="ADIPOR/PROGESTIN RECEPTOR-RELATED"/>
    <property type="match status" value="1"/>
</dbReference>
<keyword evidence="8" id="KW-1185">Reference proteome</keyword>
<feature type="transmembrane region" description="Helical" evidence="6">
    <location>
        <begin position="27"/>
        <end position="50"/>
    </location>
</feature>
<dbReference type="RefSeq" id="WP_078766337.1">
    <property type="nucleotide sequence ID" value="NZ_FUXZ01000008.1"/>
</dbReference>
<evidence type="ECO:0000256" key="2">
    <source>
        <dbReference type="ARBA" id="ARBA00022692"/>
    </source>
</evidence>
<dbReference type="InterPro" id="IPR004254">
    <property type="entry name" value="AdipoR/HlyIII-related"/>
</dbReference>
<feature type="binding site" evidence="5">
    <location>
        <position position="77"/>
    </location>
    <ligand>
        <name>Zn(2+)</name>
        <dbReference type="ChEBI" id="CHEBI:29105"/>
    </ligand>
</feature>
<feature type="binding site" evidence="5">
    <location>
        <position position="203"/>
    </location>
    <ligand>
        <name>Zn(2+)</name>
        <dbReference type="ChEBI" id="CHEBI:29105"/>
    </ligand>
</feature>
<sequence>MAKKKRTKLADRVLPNYTRGEEIFNMVSHIVGGGFAIIYMILCIIIAAVYGDVWGVVSSCVYGITMVVLYCMSSIYHGLPKGTPKKVMQILDHCTIYFMIAGTYTPVILVSIRRHYPVIAWTMFGIIWGLAAIATVFTAIDLKKYSLFSNICYLGMGWCAILFVKQTWNSIGQTAFILILAGGIAYTIGAVLYGLGKKHKYMHSVFHVLIVIGTSFQFWAIIRYVLPVK</sequence>
<reference evidence="7 8" key="1">
    <citation type="submission" date="2017-02" db="EMBL/GenBank/DDBJ databases">
        <authorList>
            <person name="Peterson S.W."/>
        </authorList>
    </citation>
    <scope>NUCLEOTIDE SEQUENCE [LARGE SCALE GENOMIC DNA]</scope>
    <source>
        <strain evidence="7 8">ATCC 35992</strain>
    </source>
</reference>
<dbReference type="EMBL" id="FUXZ01000008">
    <property type="protein sequence ID" value="SKA67491.1"/>
    <property type="molecule type" value="Genomic_DNA"/>
</dbReference>
<dbReference type="AlphaFoldDB" id="A0A1T4VSJ5"/>
<dbReference type="OrthoDB" id="9813689at2"/>
<feature type="transmembrane region" description="Helical" evidence="6">
    <location>
        <begin position="56"/>
        <end position="78"/>
    </location>
</feature>
<proteinExistence type="predicted"/>
<evidence type="ECO:0000256" key="3">
    <source>
        <dbReference type="ARBA" id="ARBA00022989"/>
    </source>
</evidence>
<evidence type="ECO:0000313" key="7">
    <source>
        <dbReference type="EMBL" id="SKA67491.1"/>
    </source>
</evidence>
<accession>A0A1T4VSJ5</accession>
<name>A0A1T4VSJ5_9FIRM</name>
<protein>
    <submittedName>
        <fullName evidence="7">Hemolysin III</fullName>
    </submittedName>
</protein>
<evidence type="ECO:0000256" key="1">
    <source>
        <dbReference type="ARBA" id="ARBA00004141"/>
    </source>
</evidence>
<feature type="binding site" evidence="5">
    <location>
        <position position="207"/>
    </location>
    <ligand>
        <name>Zn(2+)</name>
        <dbReference type="ChEBI" id="CHEBI:29105"/>
    </ligand>
</feature>
<dbReference type="PANTHER" id="PTHR20855:SF129">
    <property type="entry name" value="HEMOLYSIN-3 HOMOLOG"/>
    <property type="match status" value="1"/>
</dbReference>
<keyword evidence="4 6" id="KW-0472">Membrane</keyword>
<keyword evidence="5" id="KW-0862">Zinc</keyword>
<keyword evidence="2 6" id="KW-0812">Transmembrane</keyword>
<gene>
    <name evidence="7" type="ORF">SAMN02745111_01466</name>
</gene>
<feature type="transmembrane region" description="Helical" evidence="6">
    <location>
        <begin position="170"/>
        <end position="193"/>
    </location>
</feature>
<comment type="subcellular location">
    <subcellularLocation>
        <location evidence="1">Membrane</location>
        <topology evidence="1">Multi-pass membrane protein</topology>
    </subcellularLocation>
</comment>
<evidence type="ECO:0000256" key="6">
    <source>
        <dbReference type="SAM" id="Phobius"/>
    </source>
</evidence>
<evidence type="ECO:0000313" key="8">
    <source>
        <dbReference type="Proteomes" id="UP000190814"/>
    </source>
</evidence>
<feature type="transmembrane region" description="Helical" evidence="6">
    <location>
        <begin position="118"/>
        <end position="140"/>
    </location>
</feature>
<evidence type="ECO:0000256" key="4">
    <source>
        <dbReference type="ARBA" id="ARBA00023136"/>
    </source>
</evidence>
<feature type="transmembrane region" description="Helical" evidence="6">
    <location>
        <begin position="90"/>
        <end position="112"/>
    </location>
</feature>
<dbReference type="Proteomes" id="UP000190814">
    <property type="component" value="Unassembled WGS sequence"/>
</dbReference>
<keyword evidence="5" id="KW-0479">Metal-binding</keyword>
<dbReference type="GO" id="GO:0046872">
    <property type="term" value="F:metal ion binding"/>
    <property type="evidence" value="ECO:0007669"/>
    <property type="project" value="UniProtKB-KW"/>
</dbReference>
<keyword evidence="3 6" id="KW-1133">Transmembrane helix</keyword>
<feature type="transmembrane region" description="Helical" evidence="6">
    <location>
        <begin position="205"/>
        <end position="226"/>
    </location>
</feature>
<feature type="transmembrane region" description="Helical" evidence="6">
    <location>
        <begin position="147"/>
        <end position="164"/>
    </location>
</feature>
<organism evidence="7 8">
    <name type="scientific">Eubacterium uniforme</name>
    <dbReference type="NCBI Taxonomy" id="39495"/>
    <lineage>
        <taxon>Bacteria</taxon>
        <taxon>Bacillati</taxon>
        <taxon>Bacillota</taxon>
        <taxon>Clostridia</taxon>
        <taxon>Eubacteriales</taxon>
        <taxon>Eubacteriaceae</taxon>
        <taxon>Eubacterium</taxon>
    </lineage>
</organism>
<dbReference type="STRING" id="39495.SAMN02745111_01466"/>
<dbReference type="Pfam" id="PF03006">
    <property type="entry name" value="HlyIII"/>
    <property type="match status" value="1"/>
</dbReference>
<dbReference type="GO" id="GO:0016020">
    <property type="term" value="C:membrane"/>
    <property type="evidence" value="ECO:0007669"/>
    <property type="project" value="UniProtKB-SubCell"/>
</dbReference>
<evidence type="ECO:0000256" key="5">
    <source>
        <dbReference type="PIRSR" id="PIRSR604254-1"/>
    </source>
</evidence>